<dbReference type="OrthoDB" id="415825at2759"/>
<name>A0A9W4J7F8_9EURO</name>
<dbReference type="Proteomes" id="UP001152592">
    <property type="component" value="Unassembled WGS sequence"/>
</dbReference>
<organism evidence="2 3">
    <name type="scientific">Penicillium salamii</name>
    <dbReference type="NCBI Taxonomy" id="1612424"/>
    <lineage>
        <taxon>Eukaryota</taxon>
        <taxon>Fungi</taxon>
        <taxon>Dikarya</taxon>
        <taxon>Ascomycota</taxon>
        <taxon>Pezizomycotina</taxon>
        <taxon>Eurotiomycetes</taxon>
        <taxon>Eurotiomycetidae</taxon>
        <taxon>Eurotiales</taxon>
        <taxon>Aspergillaceae</taxon>
        <taxon>Penicillium</taxon>
    </lineage>
</organism>
<feature type="region of interest" description="Disordered" evidence="1">
    <location>
        <begin position="1"/>
        <end position="96"/>
    </location>
</feature>
<evidence type="ECO:0000313" key="3">
    <source>
        <dbReference type="Proteomes" id="UP001152592"/>
    </source>
</evidence>
<proteinExistence type="predicted"/>
<feature type="region of interest" description="Disordered" evidence="1">
    <location>
        <begin position="110"/>
        <end position="133"/>
    </location>
</feature>
<dbReference type="AlphaFoldDB" id="A0A9W4J7F8"/>
<gene>
    <name evidence="2" type="ORF">PSALAMII_LOCUS5113</name>
</gene>
<evidence type="ECO:0008006" key="4">
    <source>
        <dbReference type="Google" id="ProtNLM"/>
    </source>
</evidence>
<feature type="compositionally biased region" description="Low complexity" evidence="1">
    <location>
        <begin position="249"/>
        <end position="258"/>
    </location>
</feature>
<feature type="compositionally biased region" description="Polar residues" evidence="1">
    <location>
        <begin position="111"/>
        <end position="132"/>
    </location>
</feature>
<evidence type="ECO:0000256" key="1">
    <source>
        <dbReference type="SAM" id="MobiDB-lite"/>
    </source>
</evidence>
<feature type="compositionally biased region" description="Low complexity" evidence="1">
    <location>
        <begin position="36"/>
        <end position="51"/>
    </location>
</feature>
<feature type="region of interest" description="Disordered" evidence="1">
    <location>
        <begin position="235"/>
        <end position="290"/>
    </location>
</feature>
<reference evidence="2" key="1">
    <citation type="submission" date="2021-07" db="EMBL/GenBank/DDBJ databases">
        <authorList>
            <person name="Branca A.L. A."/>
        </authorList>
    </citation>
    <scope>NUCLEOTIDE SEQUENCE</scope>
</reference>
<sequence length="290" mass="31211">MANTNSISFDDIIKADRQKKKQEDLANQLLGKNRRSSAPGSGSGANKKSANTQTAKLGSLASRIGVAKRTPSATGRSTNTSNQSNGRSRGNAPRDRVNAEQVWKAFDSENRNLNPQSRGHAQHANNRSNNLSIKGASGPFVVIGRNFAPGTTAADIQSALEPSTGPMLSCRIIASQPSVVAEFAYAEKSAAELVVANYHNQRADGRLLTMNLKSVNTPDVSHGNQNHFAALRAQADRDRVRSRRGQGQGQQPDLLAPQDNSQSGLYSDEMMIDAPAGNAQKKNNQRRGRR</sequence>
<comment type="caution">
    <text evidence="2">The sequence shown here is derived from an EMBL/GenBank/DDBJ whole genome shotgun (WGS) entry which is preliminary data.</text>
</comment>
<protein>
    <recommendedName>
        <fullName evidence="4">RRM domain-containing protein</fullName>
    </recommendedName>
</protein>
<feature type="compositionally biased region" description="Basic and acidic residues" evidence="1">
    <location>
        <begin position="11"/>
        <end position="24"/>
    </location>
</feature>
<evidence type="ECO:0000313" key="2">
    <source>
        <dbReference type="EMBL" id="CAG8375553.1"/>
    </source>
</evidence>
<accession>A0A9W4J7F8</accession>
<dbReference type="EMBL" id="CAJVPD010000231">
    <property type="protein sequence ID" value="CAG8375553.1"/>
    <property type="molecule type" value="Genomic_DNA"/>
</dbReference>
<feature type="compositionally biased region" description="Polar residues" evidence="1">
    <location>
        <begin position="71"/>
        <end position="88"/>
    </location>
</feature>